<feature type="chain" id="PRO_5030524382" description="Fimbrial protein" evidence="5">
    <location>
        <begin position="23"/>
        <end position="264"/>
    </location>
</feature>
<organism evidence="6 7">
    <name type="scientific">Escherichia marmotae</name>
    <dbReference type="NCBI Taxonomy" id="1499973"/>
    <lineage>
        <taxon>Bacteria</taxon>
        <taxon>Pseudomonadati</taxon>
        <taxon>Pseudomonadota</taxon>
        <taxon>Gammaproteobacteria</taxon>
        <taxon>Enterobacterales</taxon>
        <taxon>Enterobacteriaceae</taxon>
        <taxon>Escherichia</taxon>
    </lineage>
</organism>
<evidence type="ECO:0000256" key="1">
    <source>
        <dbReference type="ARBA" id="ARBA00004561"/>
    </source>
</evidence>
<dbReference type="GO" id="GO:0009289">
    <property type="term" value="C:pilus"/>
    <property type="evidence" value="ECO:0007669"/>
    <property type="project" value="UniProtKB-SubCell"/>
</dbReference>
<gene>
    <name evidence="6" type="ORF">HV245_23820</name>
</gene>
<dbReference type="AlphaFoldDB" id="A0A7W3G1L1"/>
<proteinExistence type="inferred from homology"/>
<evidence type="ECO:0000313" key="7">
    <source>
        <dbReference type="Proteomes" id="UP000518474"/>
    </source>
</evidence>
<accession>A0A7W3G1L1</accession>
<evidence type="ECO:0000313" key="6">
    <source>
        <dbReference type="EMBL" id="MBA7901125.1"/>
    </source>
</evidence>
<evidence type="ECO:0000256" key="4">
    <source>
        <dbReference type="ARBA" id="ARBA00049989"/>
    </source>
</evidence>
<comment type="subcellular location">
    <subcellularLocation>
        <location evidence="1">Fimbrium</location>
    </subcellularLocation>
</comment>
<name>A0A7W3G1L1_9ESCH</name>
<evidence type="ECO:0000256" key="3">
    <source>
        <dbReference type="ARBA" id="ARBA00023263"/>
    </source>
</evidence>
<comment type="caution">
    <text evidence="6">The sequence shown here is derived from an EMBL/GenBank/DDBJ whole genome shotgun (WGS) entry which is preliminary data.</text>
</comment>
<keyword evidence="3" id="KW-0281">Fimbrium</keyword>
<dbReference type="InterPro" id="IPR003467">
    <property type="entry name" value="Fimbrial_K88_FaeH"/>
</dbReference>
<feature type="signal peptide" evidence="5">
    <location>
        <begin position="1"/>
        <end position="22"/>
    </location>
</feature>
<evidence type="ECO:0008006" key="8">
    <source>
        <dbReference type="Google" id="ProtNLM"/>
    </source>
</evidence>
<reference evidence="6 7" key="1">
    <citation type="submission" date="2020-06" db="EMBL/GenBank/DDBJ databases">
        <title>REHAB project genomes.</title>
        <authorList>
            <person name="Shaw L.P."/>
        </authorList>
    </citation>
    <scope>NUCLEOTIDE SEQUENCE [LARGE SCALE GENOMIC DNA]</scope>
    <source>
        <strain evidence="6 7">RHBSTW-00604</strain>
    </source>
</reference>
<protein>
    <recommendedName>
        <fullName evidence="8">Fimbrial protein</fullName>
    </recommendedName>
</protein>
<dbReference type="Proteomes" id="UP000518474">
    <property type="component" value="Unassembled WGS sequence"/>
</dbReference>
<dbReference type="GO" id="GO:0007155">
    <property type="term" value="P:cell adhesion"/>
    <property type="evidence" value="ECO:0007669"/>
    <property type="project" value="InterPro"/>
</dbReference>
<evidence type="ECO:0000256" key="2">
    <source>
        <dbReference type="ARBA" id="ARBA00022729"/>
    </source>
</evidence>
<evidence type="ECO:0000256" key="5">
    <source>
        <dbReference type="SAM" id="SignalP"/>
    </source>
</evidence>
<sequence>MKKTLIVLAVTASVMTSGSAMAWTPNGSGGSVELGGTLTPAEKVTLWEVKTGDTVTNLDAQIQKGQQNVDIVVKKAIPVLGIRNADENGFAGIASGNIIPQITYENNAVDVNSFSNGITTLTLDVHNESGDKIGIMTTLFSAAAYSSWDDGNNTGSVQLMSSATGAYFGGLGKTTNAIRSSVESAYNLIKSLDDEYTAKTPLGKILAGNISDNEYFVDEADMFKSAYGAGIEAGKTISIALDTPAEGNSSVKWKASLPITVTYQ</sequence>
<dbReference type="Pfam" id="PF02432">
    <property type="entry name" value="Fimbrial_K88"/>
    <property type="match status" value="1"/>
</dbReference>
<dbReference type="RefSeq" id="WP_180562742.1">
    <property type="nucleotide sequence ID" value="NZ_CP056697.1"/>
</dbReference>
<keyword evidence="2 5" id="KW-0732">Signal</keyword>
<comment type="similarity">
    <text evidence="4">Belongs to the fimbrial K88 protein family.</text>
</comment>
<dbReference type="EMBL" id="JABXPT010000030">
    <property type="protein sequence ID" value="MBA7901125.1"/>
    <property type="molecule type" value="Genomic_DNA"/>
</dbReference>